<protein>
    <submittedName>
        <fullName evidence="1">Uncharacterized protein</fullName>
    </submittedName>
</protein>
<reference evidence="1" key="1">
    <citation type="submission" date="2022-04" db="EMBL/GenBank/DDBJ databases">
        <title>Genome of the entomopathogenic fungus Entomophthora muscae.</title>
        <authorList>
            <person name="Elya C."/>
            <person name="Lovett B.R."/>
            <person name="Lee E."/>
            <person name="Macias A.M."/>
            <person name="Hajek A.E."/>
            <person name="De Bivort B.L."/>
            <person name="Kasson M.T."/>
            <person name="De Fine Licht H.H."/>
            <person name="Stajich J.E."/>
        </authorList>
    </citation>
    <scope>NUCLEOTIDE SEQUENCE</scope>
    <source>
        <strain evidence="1">Berkeley</strain>
    </source>
</reference>
<sequence length="111" mass="12266">MSFSILTALRTSQILGATKQGFFRHNLVSSKLLSSTRNAKSQVSEQLENINKVKSMRPRSPFYIYEPQLTSVLSIFHRVSGVGLGLGNFYAPGLISTFSVFLKTLILGNIV</sequence>
<gene>
    <name evidence="1" type="ORF">DSO57_1005923</name>
</gene>
<proteinExistence type="predicted"/>
<dbReference type="EMBL" id="QTSX02006406">
    <property type="protein sequence ID" value="KAJ9055223.1"/>
    <property type="molecule type" value="Genomic_DNA"/>
</dbReference>
<keyword evidence="2" id="KW-1185">Reference proteome</keyword>
<accession>A0ACC2RYY9</accession>
<comment type="caution">
    <text evidence="1">The sequence shown here is derived from an EMBL/GenBank/DDBJ whole genome shotgun (WGS) entry which is preliminary data.</text>
</comment>
<organism evidence="1 2">
    <name type="scientific">Entomophthora muscae</name>
    <dbReference type="NCBI Taxonomy" id="34485"/>
    <lineage>
        <taxon>Eukaryota</taxon>
        <taxon>Fungi</taxon>
        <taxon>Fungi incertae sedis</taxon>
        <taxon>Zoopagomycota</taxon>
        <taxon>Entomophthoromycotina</taxon>
        <taxon>Entomophthoromycetes</taxon>
        <taxon>Entomophthorales</taxon>
        <taxon>Entomophthoraceae</taxon>
        <taxon>Entomophthora</taxon>
    </lineage>
</organism>
<evidence type="ECO:0000313" key="2">
    <source>
        <dbReference type="Proteomes" id="UP001165960"/>
    </source>
</evidence>
<evidence type="ECO:0000313" key="1">
    <source>
        <dbReference type="EMBL" id="KAJ9055223.1"/>
    </source>
</evidence>
<name>A0ACC2RYY9_9FUNG</name>
<dbReference type="Proteomes" id="UP001165960">
    <property type="component" value="Unassembled WGS sequence"/>
</dbReference>